<dbReference type="Proteomes" id="UP000009097">
    <property type="component" value="Unassembled WGS sequence"/>
</dbReference>
<proteinExistence type="predicted"/>
<dbReference type="VEuPathDB" id="FungiDB:FOXG_04311"/>
<dbReference type="RefSeq" id="XP_018238984.1">
    <property type="nucleotide sequence ID" value="XM_018382296.1"/>
</dbReference>
<evidence type="ECO:0000256" key="1">
    <source>
        <dbReference type="SAM" id="Phobius"/>
    </source>
</evidence>
<dbReference type="EMBL" id="DS231699">
    <property type="protein sequence ID" value="KNB00939.1"/>
    <property type="molecule type" value="Genomic_DNA"/>
</dbReference>
<dbReference type="KEGG" id="fox:FOXG_04311"/>
<keyword evidence="1" id="KW-0472">Membrane</keyword>
<accession>A0A0J9UN75</accession>
<keyword evidence="1" id="KW-0812">Transmembrane</keyword>
<keyword evidence="1" id="KW-1133">Transmembrane helix</keyword>
<organism evidence="2 3">
    <name type="scientific">Fusarium oxysporum f. sp. lycopersici (strain 4287 / CBS 123668 / FGSC 9935 / NRRL 34936)</name>
    <name type="common">Fusarium vascular wilt of tomato</name>
    <dbReference type="NCBI Taxonomy" id="426428"/>
    <lineage>
        <taxon>Eukaryota</taxon>
        <taxon>Fungi</taxon>
        <taxon>Dikarya</taxon>
        <taxon>Ascomycota</taxon>
        <taxon>Pezizomycotina</taxon>
        <taxon>Sordariomycetes</taxon>
        <taxon>Hypocreomycetidae</taxon>
        <taxon>Hypocreales</taxon>
        <taxon>Nectriaceae</taxon>
        <taxon>Fusarium</taxon>
        <taxon>Fusarium oxysporum species complex</taxon>
    </lineage>
</organism>
<gene>
    <name evidence="2" type="ORF">FOXG_04311</name>
</gene>
<protein>
    <submittedName>
        <fullName evidence="2">Uncharacterized protein</fullName>
    </submittedName>
</protein>
<dbReference type="AlphaFoldDB" id="A0A0J9UN75"/>
<name>A0A0J9UN75_FUSO4</name>
<sequence length="366" mass="41288">MAYSFVESFFIGWATGVCTTSLAVTIIVLALRGTARGASVLVWLSKNHNTDVAETSTKQTVEATNVPIPQQVPESQVIRSQMNPNPITESHRELAFRVITVCGPDGIRENVAGFEFLVENLFMDLVYGGVDPAITPIIIPTVERSSFNDQELVRLAGDTPEGETWSQLICDRDTRLYAIWTFLNRLLYRRMDPNCNVEECLLPPEVSSCYQLMPRRDFTHSEFTIHRIAAVGSTEIIPGEDSISVWREILFMMLMGLYKMVYIPATDLDMDDPRRERIDSMASEVVDALNLELLEARGRSGADIKKRLSHIFGYAANCALIFFGQPSVWETDWDSDPGRLVAPRIRFMWNGQVKWTRPPVVYNGTP</sequence>
<dbReference type="GeneID" id="28946367"/>
<feature type="transmembrane region" description="Helical" evidence="1">
    <location>
        <begin position="12"/>
        <end position="31"/>
    </location>
</feature>
<evidence type="ECO:0000313" key="2">
    <source>
        <dbReference type="EMBL" id="KNB00939.1"/>
    </source>
</evidence>
<reference evidence="2" key="1">
    <citation type="submission" date="2007-04" db="EMBL/GenBank/DDBJ databases">
        <authorList>
            <consortium name="The Broad Institute Genome Sequencing Platform"/>
            <person name="Birren B."/>
            <person name="Lander E."/>
            <person name="Galagan J."/>
            <person name="Nusbaum C."/>
            <person name="Devon K."/>
            <person name="Ma L.-J."/>
            <person name="Jaffe D."/>
            <person name="Butler J."/>
            <person name="Alvarez P."/>
            <person name="Gnerre S."/>
            <person name="Grabherr M."/>
            <person name="Kleber M."/>
            <person name="Mauceli E."/>
            <person name="Brockman W."/>
            <person name="MacCallum I.A."/>
            <person name="Young S."/>
            <person name="LaButti K."/>
            <person name="DeCaprio D."/>
            <person name="Crawford M."/>
            <person name="Koehrsen M."/>
            <person name="Engels R."/>
            <person name="Montgomery P."/>
            <person name="Pearson M."/>
            <person name="Howarth C."/>
            <person name="Larson L."/>
            <person name="White J."/>
            <person name="O'Leary S."/>
            <person name="Kodira C."/>
            <person name="Zeng Q."/>
            <person name="Yandava C."/>
            <person name="Alvarado L."/>
            <person name="Kistler C."/>
            <person name="Shim W.-B."/>
            <person name="Kang S."/>
            <person name="Woloshuk C."/>
        </authorList>
    </citation>
    <scope>NUCLEOTIDE SEQUENCE</scope>
    <source>
        <strain evidence="2">4287</strain>
    </source>
</reference>
<evidence type="ECO:0000313" key="3">
    <source>
        <dbReference type="Proteomes" id="UP000009097"/>
    </source>
</evidence>
<reference evidence="2" key="2">
    <citation type="journal article" date="2010" name="Nature">
        <title>Comparative genomics reveals mobile pathogenicity chromosomes in Fusarium.</title>
        <authorList>
            <person name="Ma L.J."/>
            <person name="van der Does H.C."/>
            <person name="Borkovich K.A."/>
            <person name="Coleman J.J."/>
            <person name="Daboussi M.J."/>
            <person name="Di Pietro A."/>
            <person name="Dufresne M."/>
            <person name="Freitag M."/>
            <person name="Grabherr M."/>
            <person name="Henrissat B."/>
            <person name="Houterman P.M."/>
            <person name="Kang S."/>
            <person name="Shim W.B."/>
            <person name="Woloshuk C."/>
            <person name="Xie X."/>
            <person name="Xu J.R."/>
            <person name="Antoniw J."/>
            <person name="Baker S.E."/>
            <person name="Bluhm B.H."/>
            <person name="Breakspear A."/>
            <person name="Brown D.W."/>
            <person name="Butchko R.A."/>
            <person name="Chapman S."/>
            <person name="Coulson R."/>
            <person name="Coutinho P.M."/>
            <person name="Danchin E.G."/>
            <person name="Diener A."/>
            <person name="Gale L.R."/>
            <person name="Gardiner D.M."/>
            <person name="Goff S."/>
            <person name="Hammond-Kosack K.E."/>
            <person name="Hilburn K."/>
            <person name="Hua-Van A."/>
            <person name="Jonkers W."/>
            <person name="Kazan K."/>
            <person name="Kodira C.D."/>
            <person name="Koehrsen M."/>
            <person name="Kumar L."/>
            <person name="Lee Y.H."/>
            <person name="Li L."/>
            <person name="Manners J.M."/>
            <person name="Miranda-Saavedra D."/>
            <person name="Mukherjee M."/>
            <person name="Park G."/>
            <person name="Park J."/>
            <person name="Park S.Y."/>
            <person name="Proctor R.H."/>
            <person name="Regev A."/>
            <person name="Ruiz-Roldan M.C."/>
            <person name="Sain D."/>
            <person name="Sakthikumar S."/>
            <person name="Sykes S."/>
            <person name="Schwartz D.C."/>
            <person name="Turgeon B.G."/>
            <person name="Wapinski I."/>
            <person name="Yoder O."/>
            <person name="Young S."/>
            <person name="Zeng Q."/>
            <person name="Zhou S."/>
            <person name="Galagan J."/>
            <person name="Cuomo C.A."/>
            <person name="Kistler H.C."/>
            <person name="Rep M."/>
        </authorList>
    </citation>
    <scope>NUCLEOTIDE SEQUENCE [LARGE SCALE GENOMIC DNA]</scope>
    <source>
        <strain evidence="2">4287</strain>
    </source>
</reference>
<dbReference type="OrthoDB" id="5080136at2759"/>